<reference evidence="1" key="2">
    <citation type="journal article" date="2024" name="Plant">
        <title>Genomic evolution and insights into agronomic trait innovations of Sesamum species.</title>
        <authorList>
            <person name="Miao H."/>
            <person name="Wang L."/>
            <person name="Qu L."/>
            <person name="Liu H."/>
            <person name="Sun Y."/>
            <person name="Le M."/>
            <person name="Wang Q."/>
            <person name="Wei S."/>
            <person name="Zheng Y."/>
            <person name="Lin W."/>
            <person name="Duan Y."/>
            <person name="Cao H."/>
            <person name="Xiong S."/>
            <person name="Wang X."/>
            <person name="Wei L."/>
            <person name="Li C."/>
            <person name="Ma Q."/>
            <person name="Ju M."/>
            <person name="Zhao R."/>
            <person name="Li G."/>
            <person name="Mu C."/>
            <person name="Tian Q."/>
            <person name="Mei H."/>
            <person name="Zhang T."/>
            <person name="Gao T."/>
            <person name="Zhang H."/>
        </authorList>
    </citation>
    <scope>NUCLEOTIDE SEQUENCE</scope>
    <source>
        <strain evidence="1">K16</strain>
    </source>
</reference>
<gene>
    <name evidence="1" type="ORF">Sango_0359300</name>
</gene>
<proteinExistence type="predicted"/>
<dbReference type="EMBL" id="JACGWL010000002">
    <property type="protein sequence ID" value="KAK4407783.1"/>
    <property type="molecule type" value="Genomic_DNA"/>
</dbReference>
<dbReference type="Proteomes" id="UP001289374">
    <property type="component" value="Unassembled WGS sequence"/>
</dbReference>
<comment type="caution">
    <text evidence="1">The sequence shown here is derived from an EMBL/GenBank/DDBJ whole genome shotgun (WGS) entry which is preliminary data.</text>
</comment>
<dbReference type="PANTHER" id="PTHR11439:SF470">
    <property type="entry name" value="CYSTEINE-RICH RLK (RECEPTOR-LIKE PROTEIN KINASE) 8"/>
    <property type="match status" value="1"/>
</dbReference>
<evidence type="ECO:0000313" key="2">
    <source>
        <dbReference type="Proteomes" id="UP001289374"/>
    </source>
</evidence>
<dbReference type="PANTHER" id="PTHR11439">
    <property type="entry name" value="GAG-POL-RELATED RETROTRANSPOSON"/>
    <property type="match status" value="1"/>
</dbReference>
<organism evidence="1 2">
    <name type="scientific">Sesamum angolense</name>
    <dbReference type="NCBI Taxonomy" id="2727404"/>
    <lineage>
        <taxon>Eukaryota</taxon>
        <taxon>Viridiplantae</taxon>
        <taxon>Streptophyta</taxon>
        <taxon>Embryophyta</taxon>
        <taxon>Tracheophyta</taxon>
        <taxon>Spermatophyta</taxon>
        <taxon>Magnoliopsida</taxon>
        <taxon>eudicotyledons</taxon>
        <taxon>Gunneridae</taxon>
        <taxon>Pentapetalae</taxon>
        <taxon>asterids</taxon>
        <taxon>lamiids</taxon>
        <taxon>Lamiales</taxon>
        <taxon>Pedaliaceae</taxon>
        <taxon>Sesamum</taxon>
    </lineage>
</organism>
<name>A0AAE1X9M2_9LAMI</name>
<accession>A0AAE1X9M2</accession>
<reference evidence="1" key="1">
    <citation type="submission" date="2020-06" db="EMBL/GenBank/DDBJ databases">
        <authorList>
            <person name="Li T."/>
            <person name="Hu X."/>
            <person name="Zhang T."/>
            <person name="Song X."/>
            <person name="Zhang H."/>
            <person name="Dai N."/>
            <person name="Sheng W."/>
            <person name="Hou X."/>
            <person name="Wei L."/>
        </authorList>
    </citation>
    <scope>NUCLEOTIDE SEQUENCE</scope>
    <source>
        <strain evidence="1">K16</strain>
        <tissue evidence="1">Leaf</tissue>
    </source>
</reference>
<evidence type="ECO:0000313" key="1">
    <source>
        <dbReference type="EMBL" id="KAK4407783.1"/>
    </source>
</evidence>
<protein>
    <submittedName>
        <fullName evidence="1">Uncharacterized protein</fullName>
    </submittedName>
</protein>
<sequence>MITDARQEIQTVYVAAESQPITETVSGKGTDLVSDLKEALKILQNKEPQDPIQVYFAKLDEMADEDIYMVLPEGSSIPAGKVCKRKCSLDIIQDTGLTSADSASTPLPTGLKLSAYASSELSDPEPYRRLGVWILVAQLLGSALISWKTKKQMMVARSTAEAKYQRIGTTACELQWISYLLQDF</sequence>
<keyword evidence="2" id="KW-1185">Reference proteome</keyword>
<dbReference type="AlphaFoldDB" id="A0AAE1X9M2"/>